<reference evidence="3" key="1">
    <citation type="submission" date="2016-10" db="EMBL/GenBank/DDBJ databases">
        <authorList>
            <person name="Varghese N."/>
            <person name="Submissions S."/>
        </authorList>
    </citation>
    <scope>NUCLEOTIDE SEQUENCE [LARGE SCALE GENOMIC DNA]</scope>
    <source>
        <strain evidence="3">Gh-48</strain>
    </source>
</reference>
<keyword evidence="3" id="KW-1185">Reference proteome</keyword>
<dbReference type="Proteomes" id="UP000198942">
    <property type="component" value="Unassembled WGS sequence"/>
</dbReference>
<keyword evidence="1" id="KW-0472">Membrane</keyword>
<dbReference type="AlphaFoldDB" id="A0A1H8CYS4"/>
<name>A0A1H8CYS4_9SPHI</name>
<dbReference type="OrthoDB" id="963535at2"/>
<organism evidence="2 3">
    <name type="scientific">Mucilaginibacter gossypiicola</name>
    <dbReference type="NCBI Taxonomy" id="551995"/>
    <lineage>
        <taxon>Bacteria</taxon>
        <taxon>Pseudomonadati</taxon>
        <taxon>Bacteroidota</taxon>
        <taxon>Sphingobacteriia</taxon>
        <taxon>Sphingobacteriales</taxon>
        <taxon>Sphingobacteriaceae</taxon>
        <taxon>Mucilaginibacter</taxon>
    </lineage>
</organism>
<dbReference type="STRING" id="551995.SAMN05192574_102138"/>
<evidence type="ECO:0000256" key="1">
    <source>
        <dbReference type="SAM" id="Phobius"/>
    </source>
</evidence>
<protein>
    <submittedName>
        <fullName evidence="2">Uncharacterized protein</fullName>
    </submittedName>
</protein>
<keyword evidence="1" id="KW-1133">Transmembrane helix</keyword>
<feature type="transmembrane region" description="Helical" evidence="1">
    <location>
        <begin position="42"/>
        <end position="60"/>
    </location>
</feature>
<evidence type="ECO:0000313" key="3">
    <source>
        <dbReference type="Proteomes" id="UP000198942"/>
    </source>
</evidence>
<gene>
    <name evidence="2" type="ORF">SAMN05192574_102138</name>
</gene>
<keyword evidence="1" id="KW-0812">Transmembrane</keyword>
<accession>A0A1H8CYS4</accession>
<evidence type="ECO:0000313" key="2">
    <source>
        <dbReference type="EMBL" id="SEN00243.1"/>
    </source>
</evidence>
<sequence>MWQSILLSFFGGLFGANGVPHFVKGITKENYPCLAGNTPIPNLIAGLIMFILSIVLFHFADIRGTPLTCLITAAFGALVIGLVHAGPGAFGRKEDL</sequence>
<dbReference type="EMBL" id="FOCL01000002">
    <property type="protein sequence ID" value="SEN00243.1"/>
    <property type="molecule type" value="Genomic_DNA"/>
</dbReference>
<feature type="transmembrane region" description="Helical" evidence="1">
    <location>
        <begin position="67"/>
        <end position="86"/>
    </location>
</feature>
<dbReference type="RefSeq" id="WP_091209003.1">
    <property type="nucleotide sequence ID" value="NZ_FOCL01000002.1"/>
</dbReference>
<proteinExistence type="predicted"/>